<dbReference type="eggNOG" id="ENOG502QV7A">
    <property type="taxonomic scope" value="Eukaryota"/>
</dbReference>
<gene>
    <name evidence="3" type="ORF">PCON_07459</name>
</gene>
<evidence type="ECO:0000256" key="2">
    <source>
        <dbReference type="ARBA" id="ARBA00023239"/>
    </source>
</evidence>
<dbReference type="InterPro" id="IPR016938">
    <property type="entry name" value="UPF0317"/>
</dbReference>
<dbReference type="Gene3D" id="3.40.1640.10">
    <property type="entry name" value="PSTPO5379-like"/>
    <property type="match status" value="1"/>
</dbReference>
<evidence type="ECO:0000313" key="3">
    <source>
        <dbReference type="EMBL" id="CCX07870.1"/>
    </source>
</evidence>
<dbReference type="FunFam" id="3.30.2040.10:FF:000001">
    <property type="entry name" value="D-glutamate cyclase, mitochondrial"/>
    <property type="match status" value="1"/>
</dbReference>
<name>U4KZG6_PYROM</name>
<dbReference type="PANTHER" id="PTHR32022">
    <property type="entry name" value="D-GLUTAMATE CYCLASE, MITOCHONDRIAL"/>
    <property type="match status" value="1"/>
</dbReference>
<dbReference type="EMBL" id="HF935378">
    <property type="protein sequence ID" value="CCX07870.1"/>
    <property type="molecule type" value="Genomic_DNA"/>
</dbReference>
<dbReference type="OMA" id="NVPMYKT"/>
<evidence type="ECO:0000313" key="4">
    <source>
        <dbReference type="Proteomes" id="UP000018144"/>
    </source>
</evidence>
<comment type="similarity">
    <text evidence="1">Belongs to the D-glutamate cyclase family.</text>
</comment>
<dbReference type="Proteomes" id="UP000018144">
    <property type="component" value="Unassembled WGS sequence"/>
</dbReference>
<dbReference type="GO" id="GO:0047820">
    <property type="term" value="F:D-glutamate cyclase activity"/>
    <property type="evidence" value="ECO:0007669"/>
    <property type="project" value="TreeGrafter"/>
</dbReference>
<reference evidence="3 4" key="1">
    <citation type="journal article" date="2013" name="PLoS Genet.">
        <title>The genome and development-dependent transcriptomes of Pyronema confluens: a window into fungal evolution.</title>
        <authorList>
            <person name="Traeger S."/>
            <person name="Altegoer F."/>
            <person name="Freitag M."/>
            <person name="Gabaldon T."/>
            <person name="Kempken F."/>
            <person name="Kumar A."/>
            <person name="Marcet-Houben M."/>
            <person name="Poggeler S."/>
            <person name="Stajich J.E."/>
            <person name="Nowrousian M."/>
        </authorList>
    </citation>
    <scope>NUCLEOTIDE SEQUENCE [LARGE SCALE GENOMIC DNA]</scope>
    <source>
        <strain evidence="4">CBS 100304</strain>
        <tissue evidence="3">Vegetative mycelium</tissue>
    </source>
</reference>
<accession>U4KZG6</accession>
<dbReference type="STRING" id="1076935.U4KZG6"/>
<dbReference type="PIRSF" id="PIRSF029755">
    <property type="entry name" value="UCP029755"/>
    <property type="match status" value="1"/>
</dbReference>
<protein>
    <submittedName>
        <fullName evidence="3">Similar to UPF0317 protein C5H10.01 acc. no. Q09674</fullName>
    </submittedName>
</protein>
<keyword evidence="2" id="KW-0456">Lyase</keyword>
<dbReference type="InterPro" id="IPR038021">
    <property type="entry name" value="Putative_hydro-lyase"/>
</dbReference>
<dbReference type="OrthoDB" id="10262538at2759"/>
<dbReference type="GO" id="GO:0006536">
    <property type="term" value="P:glutamate metabolic process"/>
    <property type="evidence" value="ECO:0007669"/>
    <property type="project" value="TreeGrafter"/>
</dbReference>
<dbReference type="AlphaFoldDB" id="U4KZG6"/>
<dbReference type="SUPFAM" id="SSF160920">
    <property type="entry name" value="PSTPO5379-like"/>
    <property type="match status" value="1"/>
</dbReference>
<evidence type="ECO:0000256" key="1">
    <source>
        <dbReference type="ARBA" id="ARBA00007896"/>
    </source>
</evidence>
<keyword evidence="4" id="KW-1185">Reference proteome</keyword>
<dbReference type="InterPro" id="IPR009906">
    <property type="entry name" value="D-Glu_cyclase"/>
</dbReference>
<sequence>MSTQLPHPTLVAPANPAHALRLAARTATHTSPTAGYAPGHIQANLLVLPSAYANDFRLLCLRNPVPCPLLAISASTGSATSVTPNHLFSTPFDIRTDIPRYNIYNAGKLVESSITDLKSHWTNDHVAFLIGCSFSFEGALEAAGLPPRHVVKKCNVSMYKTTLPLCPAGVFTDGTFVVSMRPYKKEDVERVRDITRPFREMHGEPIAWGWEGAKRLGIEDVSKPDFGDAVEVRDGEVPVFWGCGVTPQAVVMAAGDKIKGNVLAHEPGHMMILDVREEEWFGRTAKREGRL</sequence>
<organism evidence="3 4">
    <name type="scientific">Pyronema omphalodes (strain CBS 100304)</name>
    <name type="common">Pyronema confluens</name>
    <dbReference type="NCBI Taxonomy" id="1076935"/>
    <lineage>
        <taxon>Eukaryota</taxon>
        <taxon>Fungi</taxon>
        <taxon>Dikarya</taxon>
        <taxon>Ascomycota</taxon>
        <taxon>Pezizomycotina</taxon>
        <taxon>Pezizomycetes</taxon>
        <taxon>Pezizales</taxon>
        <taxon>Pyronemataceae</taxon>
        <taxon>Pyronema</taxon>
    </lineage>
</organism>
<proteinExistence type="inferred from homology"/>
<dbReference type="PANTHER" id="PTHR32022:SF10">
    <property type="entry name" value="D-GLUTAMATE CYCLASE, MITOCHONDRIAL"/>
    <property type="match status" value="1"/>
</dbReference>
<dbReference type="Gene3D" id="3.30.2040.10">
    <property type="entry name" value="PSTPO5379-like domain"/>
    <property type="match status" value="1"/>
</dbReference>
<dbReference type="Pfam" id="PF07286">
    <property type="entry name" value="D-Glu_cyclase"/>
    <property type="match status" value="1"/>
</dbReference>